<dbReference type="KEGG" id="dpx:DAPPUDRAFT_308018"/>
<dbReference type="HOGENOM" id="CLU_2924951_0_0_1"/>
<organism evidence="1 2">
    <name type="scientific">Daphnia pulex</name>
    <name type="common">Water flea</name>
    <dbReference type="NCBI Taxonomy" id="6669"/>
    <lineage>
        <taxon>Eukaryota</taxon>
        <taxon>Metazoa</taxon>
        <taxon>Ecdysozoa</taxon>
        <taxon>Arthropoda</taxon>
        <taxon>Crustacea</taxon>
        <taxon>Branchiopoda</taxon>
        <taxon>Diplostraca</taxon>
        <taxon>Cladocera</taxon>
        <taxon>Anomopoda</taxon>
        <taxon>Daphniidae</taxon>
        <taxon>Daphnia</taxon>
    </lineage>
</organism>
<evidence type="ECO:0000313" key="1">
    <source>
        <dbReference type="EMBL" id="EFX72941.1"/>
    </source>
</evidence>
<dbReference type="AlphaFoldDB" id="E9H5D7"/>
<evidence type="ECO:0000313" key="2">
    <source>
        <dbReference type="Proteomes" id="UP000000305"/>
    </source>
</evidence>
<name>E9H5D7_DAPPU</name>
<protein>
    <submittedName>
        <fullName evidence="1">Uncharacterized protein</fullName>
    </submittedName>
</protein>
<dbReference type="EMBL" id="GL732594">
    <property type="protein sequence ID" value="EFX72941.1"/>
    <property type="molecule type" value="Genomic_DNA"/>
</dbReference>
<dbReference type="Proteomes" id="UP000000305">
    <property type="component" value="Unassembled WGS sequence"/>
</dbReference>
<accession>E9H5D7</accession>
<reference evidence="1 2" key="1">
    <citation type="journal article" date="2011" name="Science">
        <title>The ecoresponsive genome of Daphnia pulex.</title>
        <authorList>
            <person name="Colbourne J.K."/>
            <person name="Pfrender M.E."/>
            <person name="Gilbert D."/>
            <person name="Thomas W.K."/>
            <person name="Tucker A."/>
            <person name="Oakley T.H."/>
            <person name="Tokishita S."/>
            <person name="Aerts A."/>
            <person name="Arnold G.J."/>
            <person name="Basu M.K."/>
            <person name="Bauer D.J."/>
            <person name="Caceres C.E."/>
            <person name="Carmel L."/>
            <person name="Casola C."/>
            <person name="Choi J.H."/>
            <person name="Detter J.C."/>
            <person name="Dong Q."/>
            <person name="Dusheyko S."/>
            <person name="Eads B.D."/>
            <person name="Frohlich T."/>
            <person name="Geiler-Samerotte K.A."/>
            <person name="Gerlach D."/>
            <person name="Hatcher P."/>
            <person name="Jogdeo S."/>
            <person name="Krijgsveld J."/>
            <person name="Kriventseva E.V."/>
            <person name="Kultz D."/>
            <person name="Laforsch C."/>
            <person name="Lindquist E."/>
            <person name="Lopez J."/>
            <person name="Manak J.R."/>
            <person name="Muller J."/>
            <person name="Pangilinan J."/>
            <person name="Patwardhan R.P."/>
            <person name="Pitluck S."/>
            <person name="Pritham E.J."/>
            <person name="Rechtsteiner A."/>
            <person name="Rho M."/>
            <person name="Rogozin I.B."/>
            <person name="Sakarya O."/>
            <person name="Salamov A."/>
            <person name="Schaack S."/>
            <person name="Shapiro H."/>
            <person name="Shiga Y."/>
            <person name="Skalitzky C."/>
            <person name="Smith Z."/>
            <person name="Souvorov A."/>
            <person name="Sung W."/>
            <person name="Tang Z."/>
            <person name="Tsuchiya D."/>
            <person name="Tu H."/>
            <person name="Vos H."/>
            <person name="Wang M."/>
            <person name="Wolf Y.I."/>
            <person name="Yamagata H."/>
            <person name="Yamada T."/>
            <person name="Ye Y."/>
            <person name="Shaw J.R."/>
            <person name="Andrews J."/>
            <person name="Crease T.J."/>
            <person name="Tang H."/>
            <person name="Lucas S.M."/>
            <person name="Robertson H.M."/>
            <person name="Bork P."/>
            <person name="Koonin E.V."/>
            <person name="Zdobnov E.M."/>
            <person name="Grigoriev I.V."/>
            <person name="Lynch M."/>
            <person name="Boore J.L."/>
        </authorList>
    </citation>
    <scope>NUCLEOTIDE SEQUENCE [LARGE SCALE GENOMIC DNA]</scope>
</reference>
<proteinExistence type="predicted"/>
<sequence length="61" mass="7175">MPTELAPSSVRNTEQISSSKDDYIDYGHTSTTDQYLRAKRLFFINQNQFVVFDCDIIFIFF</sequence>
<gene>
    <name evidence="1" type="ORF">DAPPUDRAFT_308018</name>
</gene>
<dbReference type="InParanoid" id="E9H5D7"/>
<keyword evidence="2" id="KW-1185">Reference proteome</keyword>